<dbReference type="RefSeq" id="WP_056683561.1">
    <property type="nucleotide sequence ID" value="NZ_CP085712.1"/>
</dbReference>
<dbReference type="Pfam" id="PF19785">
    <property type="entry name" value="UPF0738"/>
    <property type="match status" value="1"/>
</dbReference>
<sequence length="123" mass="14247">MKKKIKIINAEWNKNEELVLHVEEGASILEMKPMGQMLVDSDQLAFIYVVDKDDEYTYISIPESTWPKLKNALENCTAIYITDQNEQLLLTDFHEELSYLIENIKGNSNYGEVMVEKVEALFV</sequence>
<comment type="similarity">
    <text evidence="1">Belongs to the UPF0738 family.</text>
</comment>
<protein>
    <recommendedName>
        <fullName evidence="1">UPF0738 protein AN957_08970</fullName>
    </recommendedName>
</protein>
<dbReference type="Proteomes" id="UP000050996">
    <property type="component" value="Unassembled WGS sequence"/>
</dbReference>
<accession>A0A0Q3VHA1</accession>
<dbReference type="EMBL" id="LJIX01000006">
    <property type="protein sequence ID" value="KQL18691.1"/>
    <property type="molecule type" value="Genomic_DNA"/>
</dbReference>
<name>A0A0Q3VHA1_9BACI</name>
<organism evidence="2 3">
    <name type="scientific">Cytobacillus solani</name>
    <dbReference type="NCBI Taxonomy" id="1637975"/>
    <lineage>
        <taxon>Bacteria</taxon>
        <taxon>Bacillati</taxon>
        <taxon>Bacillota</taxon>
        <taxon>Bacilli</taxon>
        <taxon>Bacillales</taxon>
        <taxon>Bacillaceae</taxon>
        <taxon>Cytobacillus</taxon>
    </lineage>
</organism>
<comment type="caution">
    <text evidence="2">The sequence shown here is derived from an EMBL/GenBank/DDBJ whole genome shotgun (WGS) entry which is preliminary data.</text>
</comment>
<dbReference type="STRING" id="1637975.AN957_08970"/>
<dbReference type="AlphaFoldDB" id="A0A0Q3VHA1"/>
<dbReference type="InterPro" id="IPR020908">
    <property type="entry name" value="UPF0738"/>
</dbReference>
<evidence type="ECO:0000313" key="2">
    <source>
        <dbReference type="EMBL" id="KQL18691.1"/>
    </source>
</evidence>
<dbReference type="HAMAP" id="MF_01861">
    <property type="entry name" value="UPF0738"/>
    <property type="match status" value="1"/>
</dbReference>
<evidence type="ECO:0000313" key="3">
    <source>
        <dbReference type="Proteomes" id="UP000050996"/>
    </source>
</evidence>
<gene>
    <name evidence="2" type="ORF">AN957_08970</name>
</gene>
<proteinExistence type="inferred from homology"/>
<reference evidence="2 3" key="1">
    <citation type="submission" date="2015-09" db="EMBL/GenBank/DDBJ databases">
        <title>Genome sequencing project for genomic taxonomy and phylogenomics of Bacillus-like bacteria.</title>
        <authorList>
            <person name="Liu B."/>
            <person name="Wang J."/>
            <person name="Zhu Y."/>
            <person name="Liu G."/>
            <person name="Chen Q."/>
            <person name="Chen Z."/>
            <person name="Lan J."/>
            <person name="Che J."/>
            <person name="Ge C."/>
            <person name="Shi H."/>
            <person name="Pan Z."/>
            <person name="Liu X."/>
        </authorList>
    </citation>
    <scope>NUCLEOTIDE SEQUENCE [LARGE SCALE GENOMIC DNA]</scope>
    <source>
        <strain evidence="2 3">FJAT-18043</strain>
    </source>
</reference>
<dbReference type="PATRIC" id="fig|1637975.4.peg.1551"/>
<keyword evidence="3" id="KW-1185">Reference proteome</keyword>
<evidence type="ECO:0000256" key="1">
    <source>
        <dbReference type="HAMAP-Rule" id="MF_01861"/>
    </source>
</evidence>